<evidence type="ECO:0000313" key="2">
    <source>
        <dbReference type="Proteomes" id="UP000051515"/>
    </source>
</evidence>
<dbReference type="EMBL" id="AZDY01000035">
    <property type="protein sequence ID" value="KRK83696.1"/>
    <property type="molecule type" value="Genomic_DNA"/>
</dbReference>
<protein>
    <submittedName>
        <fullName evidence="1">Uncharacterized protein</fullName>
    </submittedName>
</protein>
<proteinExistence type="predicted"/>
<evidence type="ECO:0000313" key="1">
    <source>
        <dbReference type="EMBL" id="KRK83696.1"/>
    </source>
</evidence>
<keyword evidence="2" id="KW-1185">Reference proteome</keyword>
<dbReference type="AlphaFoldDB" id="A0A0R1KKR1"/>
<sequence length="53" mass="6095">MTLKAVIISEMKIMKLITWIKSLLKAEKNEASTQDREVLSELEAENKPFLFGK</sequence>
<dbReference type="PATRIC" id="fig|1423788.3.peg.1309"/>
<name>A0A0R1KKR1_9LACO</name>
<dbReference type="Proteomes" id="UP000051515">
    <property type="component" value="Unassembled WGS sequence"/>
</dbReference>
<gene>
    <name evidence="1" type="ORF">FC78_GL001276</name>
</gene>
<reference evidence="1 2" key="1">
    <citation type="journal article" date="2015" name="Genome Announc.">
        <title>Expanding the biotechnology potential of lactobacilli through comparative genomics of 213 strains and associated genera.</title>
        <authorList>
            <person name="Sun Z."/>
            <person name="Harris H.M."/>
            <person name="McCann A."/>
            <person name="Guo C."/>
            <person name="Argimon S."/>
            <person name="Zhang W."/>
            <person name="Yang X."/>
            <person name="Jeffery I.B."/>
            <person name="Cooney J.C."/>
            <person name="Kagawa T.F."/>
            <person name="Liu W."/>
            <person name="Song Y."/>
            <person name="Salvetti E."/>
            <person name="Wrobel A."/>
            <person name="Rasinkangas P."/>
            <person name="Parkhill J."/>
            <person name="Rea M.C."/>
            <person name="O'Sullivan O."/>
            <person name="Ritari J."/>
            <person name="Douillard F.P."/>
            <person name="Paul Ross R."/>
            <person name="Yang R."/>
            <person name="Briner A.E."/>
            <person name="Felis G.E."/>
            <person name="de Vos W.M."/>
            <person name="Barrangou R."/>
            <person name="Klaenhammer T.R."/>
            <person name="Caufield P.W."/>
            <person name="Cui Y."/>
            <person name="Zhang H."/>
            <person name="O'Toole P.W."/>
        </authorList>
    </citation>
    <scope>NUCLEOTIDE SEQUENCE [LARGE SCALE GENOMIC DNA]</scope>
    <source>
        <strain evidence="1 2">DSM 19674</strain>
    </source>
</reference>
<organism evidence="1 2">
    <name type="scientific">Companilactobacillus bobalius DSM 19674</name>
    <dbReference type="NCBI Taxonomy" id="1423788"/>
    <lineage>
        <taxon>Bacteria</taxon>
        <taxon>Bacillati</taxon>
        <taxon>Bacillota</taxon>
        <taxon>Bacilli</taxon>
        <taxon>Lactobacillales</taxon>
        <taxon>Lactobacillaceae</taxon>
        <taxon>Companilactobacillus</taxon>
        <taxon>Companilactobacillus bobalius</taxon>
    </lineage>
</organism>
<accession>A0A0R1KKR1</accession>
<comment type="caution">
    <text evidence="1">The sequence shown here is derived from an EMBL/GenBank/DDBJ whole genome shotgun (WGS) entry which is preliminary data.</text>
</comment>